<feature type="transmembrane region" description="Helical" evidence="7">
    <location>
        <begin position="310"/>
        <end position="332"/>
    </location>
</feature>
<keyword evidence="3" id="KW-1003">Cell membrane</keyword>
<evidence type="ECO:0000256" key="6">
    <source>
        <dbReference type="ARBA" id="ARBA00023136"/>
    </source>
</evidence>
<feature type="transmembrane region" description="Helical" evidence="7">
    <location>
        <begin position="235"/>
        <end position="258"/>
    </location>
</feature>
<dbReference type="RefSeq" id="WP_074065345.1">
    <property type="nucleotide sequence ID" value="NZ_CP017244.1"/>
</dbReference>
<gene>
    <name evidence="8" type="ORF">AM571_PC01922</name>
</gene>
<keyword evidence="8" id="KW-0614">Plasmid</keyword>
<dbReference type="Proteomes" id="UP000185109">
    <property type="component" value="Plasmid pRsp8C3c"/>
</dbReference>
<dbReference type="PANTHER" id="PTHR33567:SF3">
    <property type="entry name" value="CHROMATE ION TRANSPORTER (EUROFUNG)"/>
    <property type="match status" value="1"/>
</dbReference>
<feature type="transmembrane region" description="Helical" evidence="7">
    <location>
        <begin position="344"/>
        <end position="365"/>
    </location>
</feature>
<evidence type="ECO:0000256" key="1">
    <source>
        <dbReference type="ARBA" id="ARBA00004651"/>
    </source>
</evidence>
<protein>
    <submittedName>
        <fullName evidence="8">Chromate transporter protein</fullName>
    </submittedName>
</protein>
<feature type="transmembrane region" description="Helical" evidence="7">
    <location>
        <begin position="450"/>
        <end position="468"/>
    </location>
</feature>
<feature type="transmembrane region" description="Helical" evidence="7">
    <location>
        <begin position="377"/>
        <end position="403"/>
    </location>
</feature>
<evidence type="ECO:0000313" key="9">
    <source>
        <dbReference type="Proteomes" id="UP000185109"/>
    </source>
</evidence>
<keyword evidence="4 7" id="KW-0812">Transmembrane</keyword>
<comment type="subcellular location">
    <subcellularLocation>
        <location evidence="1">Cell membrane</location>
        <topology evidence="1">Multi-pass membrane protein</topology>
    </subcellularLocation>
</comment>
<dbReference type="Pfam" id="PF02417">
    <property type="entry name" value="Chromate_transp"/>
    <property type="match status" value="2"/>
</dbReference>
<evidence type="ECO:0000256" key="4">
    <source>
        <dbReference type="ARBA" id="ARBA00022692"/>
    </source>
</evidence>
<geneLocation type="plasmid" evidence="9">
    <name>prsp8c3c</name>
</geneLocation>
<sequence length="469" mass="50290">MTEIVRKAAADTVRRQQYAHGIPFGEALRVWLRIAALSFGGPAGQIAVMHRILVDEKRWIGEHRFLHALNYCMLLPGPEAQQLAVYIGWLMHRTAGGLVAGTLFVLPGFLAILGLSYIYAAFGNVSVIEGLFFGLKAAVLAVVVQAVFRIGGRALKNWLMIAIAAAAFIAIFFFQVSFPLIILAAGIVGYIGGRFGSPLFRIGGGHKAGSGPILKDEDSVLGEEVPVHARPNLAWSLRVSAVFLSLWLVPLALLVVFLGPDSVFTQIGLFFSKMAVVTFGGAYAVLAYVAQEAVQHYGWLRPGEMLDGLGMAETTPGPLIMVVQFVGFMGAYRDPGSLNPMMAATLAAILTTWVTFVPCFLWIFLGAPFIERLRGNIALTGAMSAITAAVVGVILNLAVWFGLHTLFAEVVAWDIGRFSLEVPVLSSLVLPSLALTLAAGVAIFRFRASVIATLLACAVAGMIWTLMIS</sequence>
<dbReference type="EMBL" id="CP017244">
    <property type="protein sequence ID" value="APO79652.1"/>
    <property type="molecule type" value="Genomic_DNA"/>
</dbReference>
<proteinExistence type="inferred from homology"/>
<reference evidence="8 9" key="1">
    <citation type="submission" date="2016-09" db="EMBL/GenBank/DDBJ databases">
        <title>The complete genome sequences of Rhizobium gallicum, symbiovars gallicum and phaseoli, symbionts associated to common bean (Phaseolus vulgaris).</title>
        <authorList>
            <person name="Bustos P."/>
            <person name="Santamaria R.I."/>
            <person name="Perez-Carrascal O.M."/>
            <person name="Juarez S."/>
            <person name="Lozano L."/>
            <person name="Martinez-Flores I."/>
            <person name="Martinez-Romero E."/>
            <person name="Cevallos M."/>
            <person name="Romero D."/>
            <person name="Davila G."/>
            <person name="Gonzalez V."/>
        </authorList>
    </citation>
    <scope>NUCLEOTIDE SEQUENCE [LARGE SCALE GENOMIC DNA]</scope>
    <source>
        <strain evidence="8 9">8C-3</strain>
        <plasmid evidence="9">Plasmid prsp8c3c</plasmid>
    </source>
</reference>
<evidence type="ECO:0000256" key="7">
    <source>
        <dbReference type="SAM" id="Phobius"/>
    </source>
</evidence>
<name>A0A1L5PHP2_RHIET</name>
<feature type="transmembrane region" description="Helical" evidence="7">
    <location>
        <begin position="270"/>
        <end position="290"/>
    </location>
</feature>
<dbReference type="GO" id="GO:0005886">
    <property type="term" value="C:plasma membrane"/>
    <property type="evidence" value="ECO:0007669"/>
    <property type="project" value="UniProtKB-SubCell"/>
</dbReference>
<evidence type="ECO:0000256" key="5">
    <source>
        <dbReference type="ARBA" id="ARBA00022989"/>
    </source>
</evidence>
<feature type="transmembrane region" description="Helical" evidence="7">
    <location>
        <begin position="98"/>
        <end position="119"/>
    </location>
</feature>
<feature type="transmembrane region" description="Helical" evidence="7">
    <location>
        <begin position="131"/>
        <end position="151"/>
    </location>
</feature>
<evidence type="ECO:0000256" key="3">
    <source>
        <dbReference type="ARBA" id="ARBA00022475"/>
    </source>
</evidence>
<dbReference type="GO" id="GO:0015109">
    <property type="term" value="F:chromate transmembrane transporter activity"/>
    <property type="evidence" value="ECO:0007669"/>
    <property type="project" value="InterPro"/>
</dbReference>
<feature type="transmembrane region" description="Helical" evidence="7">
    <location>
        <begin position="424"/>
        <end position="444"/>
    </location>
</feature>
<evidence type="ECO:0000313" key="8">
    <source>
        <dbReference type="EMBL" id="APO79652.1"/>
    </source>
</evidence>
<dbReference type="PIRSF" id="PIRSF004810">
    <property type="entry name" value="ChrA"/>
    <property type="match status" value="1"/>
</dbReference>
<dbReference type="InterPro" id="IPR014047">
    <property type="entry name" value="Chr_Tranpt_l_chain"/>
</dbReference>
<accession>A0A1L5PHP2</accession>
<evidence type="ECO:0000256" key="2">
    <source>
        <dbReference type="ARBA" id="ARBA00005262"/>
    </source>
</evidence>
<keyword evidence="6 7" id="KW-0472">Membrane</keyword>
<dbReference type="InterPro" id="IPR003370">
    <property type="entry name" value="Chromate_transpt"/>
</dbReference>
<dbReference type="NCBIfam" id="TIGR00937">
    <property type="entry name" value="2A51"/>
    <property type="match status" value="1"/>
</dbReference>
<dbReference type="AlphaFoldDB" id="A0A1L5PHP2"/>
<comment type="similarity">
    <text evidence="2">Belongs to the chromate ion transporter (CHR) (TC 2.A.51) family.</text>
</comment>
<dbReference type="PANTHER" id="PTHR33567">
    <property type="entry name" value="CHROMATE ION TRANSPORTER (EUROFUNG)"/>
    <property type="match status" value="1"/>
</dbReference>
<feature type="transmembrane region" description="Helical" evidence="7">
    <location>
        <begin position="158"/>
        <end position="191"/>
    </location>
</feature>
<keyword evidence="5 7" id="KW-1133">Transmembrane helix</keyword>
<organism evidence="8 9">
    <name type="scientific">Rhizobium etli 8C-3</name>
    <dbReference type="NCBI Taxonomy" id="538025"/>
    <lineage>
        <taxon>Bacteria</taxon>
        <taxon>Pseudomonadati</taxon>
        <taxon>Pseudomonadota</taxon>
        <taxon>Alphaproteobacteria</taxon>
        <taxon>Hyphomicrobiales</taxon>
        <taxon>Rhizobiaceae</taxon>
        <taxon>Rhizobium/Agrobacterium group</taxon>
        <taxon>Rhizobium</taxon>
    </lineage>
</organism>